<dbReference type="InterPro" id="IPR029482">
    <property type="entry name" value="HRXXH"/>
</dbReference>
<dbReference type="HOGENOM" id="CLU_1497257_0_0_1"/>
<gene>
    <name evidence="3" type="ORF">A1Q1_01057</name>
</gene>
<dbReference type="GeneID" id="25984571"/>
<sequence>MYHVPQVSNAAVGHITEGLADVTDKAAHNSTGLDLDSDALQYFAAHVYAIEVAGGGEQCIGDIGHDHDEAHGDDNKDARGDKDCHTHADGTVHCEGGDAAQPDAQPSSAATQPTLSEAPAPAPTSEAAAAPAQASDNCHTHDDGTVHCGDHDEPAAPAAEPSTTSDKDCHTHADGTVHCV</sequence>
<name>J4UES2_TRIAS</name>
<evidence type="ECO:0000256" key="1">
    <source>
        <dbReference type="SAM" id="MobiDB-lite"/>
    </source>
</evidence>
<feature type="compositionally biased region" description="Low complexity" evidence="1">
    <location>
        <begin position="98"/>
        <end position="134"/>
    </location>
</feature>
<dbReference type="PANTHER" id="PTHR39399">
    <property type="entry name" value="PROTEIN ZPS1"/>
    <property type="match status" value="1"/>
</dbReference>
<dbReference type="GO" id="GO:0005576">
    <property type="term" value="C:extracellular region"/>
    <property type="evidence" value="ECO:0007669"/>
    <property type="project" value="TreeGrafter"/>
</dbReference>
<dbReference type="Pfam" id="PF13933">
    <property type="entry name" value="HRXXH"/>
    <property type="match status" value="1"/>
</dbReference>
<evidence type="ECO:0000313" key="4">
    <source>
        <dbReference type="Proteomes" id="UP000002748"/>
    </source>
</evidence>
<dbReference type="InterPro" id="IPR039124">
    <property type="entry name" value="PRA1-like"/>
</dbReference>
<proteinExistence type="predicted"/>
<dbReference type="AlphaFoldDB" id="J4UES2"/>
<dbReference type="OrthoDB" id="4689212at2759"/>
<dbReference type="KEGG" id="tasa:A1Q1_01057"/>
<reference evidence="3 4" key="1">
    <citation type="journal article" date="2012" name="Eukaryot. Cell">
        <title>Draft genome sequence of CBS 2479, the standard type strain of Trichosporon asahii.</title>
        <authorList>
            <person name="Yang R.Y."/>
            <person name="Li H.T."/>
            <person name="Zhu H."/>
            <person name="Zhou G.P."/>
            <person name="Wang M."/>
            <person name="Wang L."/>
        </authorList>
    </citation>
    <scope>NUCLEOTIDE SEQUENCE [LARGE SCALE GENOMIC DNA]</scope>
    <source>
        <strain evidence="4">ATCC 90039 / CBS 2479 / JCM 2466 / KCTC 7840 / NCYC 2677 / UAMH 7654</strain>
    </source>
</reference>
<dbReference type="PANTHER" id="PTHR39399:SF1">
    <property type="entry name" value="PROTEIN ZPS1"/>
    <property type="match status" value="1"/>
</dbReference>
<organism evidence="3 4">
    <name type="scientific">Trichosporon asahii var. asahii (strain ATCC 90039 / CBS 2479 / JCM 2466 / KCTC 7840 / NBRC 103889/ NCYC 2677 / UAMH 7654)</name>
    <name type="common">Yeast</name>
    <dbReference type="NCBI Taxonomy" id="1186058"/>
    <lineage>
        <taxon>Eukaryota</taxon>
        <taxon>Fungi</taxon>
        <taxon>Dikarya</taxon>
        <taxon>Basidiomycota</taxon>
        <taxon>Agaricomycotina</taxon>
        <taxon>Tremellomycetes</taxon>
        <taxon>Trichosporonales</taxon>
        <taxon>Trichosporonaceae</taxon>
        <taxon>Trichosporon</taxon>
    </lineage>
</organism>
<dbReference type="GO" id="GO:0009277">
    <property type="term" value="C:fungal-type cell wall"/>
    <property type="evidence" value="ECO:0007669"/>
    <property type="project" value="TreeGrafter"/>
</dbReference>
<dbReference type="GO" id="GO:0008270">
    <property type="term" value="F:zinc ion binding"/>
    <property type="evidence" value="ECO:0007669"/>
    <property type="project" value="TreeGrafter"/>
</dbReference>
<dbReference type="RefSeq" id="XP_014180977.1">
    <property type="nucleotide sequence ID" value="XM_014325502.1"/>
</dbReference>
<evidence type="ECO:0000313" key="3">
    <source>
        <dbReference type="EMBL" id="EJT49800.1"/>
    </source>
</evidence>
<protein>
    <recommendedName>
        <fullName evidence="2">Putative peptidase domain-containing protein</fullName>
    </recommendedName>
</protein>
<feature type="compositionally biased region" description="Basic and acidic residues" evidence="1">
    <location>
        <begin position="138"/>
        <end position="154"/>
    </location>
</feature>
<dbReference type="GO" id="GO:0005178">
    <property type="term" value="F:integrin binding"/>
    <property type="evidence" value="ECO:0007669"/>
    <property type="project" value="TreeGrafter"/>
</dbReference>
<feature type="compositionally biased region" description="Basic and acidic residues" evidence="1">
    <location>
        <begin position="63"/>
        <end position="96"/>
    </location>
</feature>
<dbReference type="Proteomes" id="UP000002748">
    <property type="component" value="Unassembled WGS sequence"/>
</dbReference>
<accession>J4UES2</accession>
<evidence type="ECO:0000259" key="2">
    <source>
        <dbReference type="Pfam" id="PF13933"/>
    </source>
</evidence>
<dbReference type="GO" id="GO:0009986">
    <property type="term" value="C:cell surface"/>
    <property type="evidence" value="ECO:0007669"/>
    <property type="project" value="TreeGrafter"/>
</dbReference>
<feature type="region of interest" description="Disordered" evidence="1">
    <location>
        <begin position="61"/>
        <end position="170"/>
    </location>
</feature>
<dbReference type="EMBL" id="ALBS01000148">
    <property type="protein sequence ID" value="EJT49800.1"/>
    <property type="molecule type" value="Genomic_DNA"/>
</dbReference>
<feature type="domain" description="Putative peptidase" evidence="2">
    <location>
        <begin position="1"/>
        <end position="62"/>
    </location>
</feature>
<comment type="caution">
    <text evidence="3">The sequence shown here is derived from an EMBL/GenBank/DDBJ whole genome shotgun (WGS) entry which is preliminary data.</text>
</comment>
<dbReference type="VEuPathDB" id="FungiDB:A1Q1_01057"/>